<organism evidence="10 11">
    <name type="scientific">Jatrophihabitans endophyticus</name>
    <dbReference type="NCBI Taxonomy" id="1206085"/>
    <lineage>
        <taxon>Bacteria</taxon>
        <taxon>Bacillati</taxon>
        <taxon>Actinomycetota</taxon>
        <taxon>Actinomycetes</taxon>
        <taxon>Jatrophihabitantales</taxon>
        <taxon>Jatrophihabitantaceae</taxon>
        <taxon>Jatrophihabitans</taxon>
    </lineage>
</organism>
<feature type="transmembrane region" description="Helical" evidence="8">
    <location>
        <begin position="97"/>
        <end position="116"/>
    </location>
</feature>
<keyword evidence="6 8" id="KW-1133">Transmembrane helix</keyword>
<keyword evidence="4" id="KW-1003">Cell membrane</keyword>
<dbReference type="Proteomes" id="UP000186132">
    <property type="component" value="Unassembled WGS sequence"/>
</dbReference>
<dbReference type="RefSeq" id="WP_073390338.1">
    <property type="nucleotide sequence ID" value="NZ_FQVU01000003.1"/>
</dbReference>
<keyword evidence="5 8" id="KW-0812">Transmembrane</keyword>
<feature type="transmembrane region" description="Helical" evidence="8">
    <location>
        <begin position="122"/>
        <end position="143"/>
    </location>
</feature>
<dbReference type="GO" id="GO:1990961">
    <property type="term" value="P:xenobiotic detoxification by transmembrane export across the plasma membrane"/>
    <property type="evidence" value="ECO:0007669"/>
    <property type="project" value="InterPro"/>
</dbReference>
<dbReference type="InterPro" id="IPR004812">
    <property type="entry name" value="Efflux_drug-R_Bcr/CmlA"/>
</dbReference>
<evidence type="ECO:0000256" key="4">
    <source>
        <dbReference type="ARBA" id="ARBA00022475"/>
    </source>
</evidence>
<feature type="transmembrane region" description="Helical" evidence="8">
    <location>
        <begin position="305"/>
        <end position="323"/>
    </location>
</feature>
<proteinExistence type="inferred from homology"/>
<evidence type="ECO:0000256" key="8">
    <source>
        <dbReference type="SAM" id="Phobius"/>
    </source>
</evidence>
<evidence type="ECO:0000313" key="10">
    <source>
        <dbReference type="EMBL" id="SHG58991.1"/>
    </source>
</evidence>
<evidence type="ECO:0000256" key="2">
    <source>
        <dbReference type="ARBA" id="ARBA00006236"/>
    </source>
</evidence>
<dbReference type="PANTHER" id="PTHR23502">
    <property type="entry name" value="MAJOR FACILITATOR SUPERFAMILY"/>
    <property type="match status" value="1"/>
</dbReference>
<protein>
    <submittedName>
        <fullName evidence="10">MFS transporter, DHA1 family, bicyclomycin/chloramphenicol resistance protein</fullName>
    </submittedName>
</protein>
<dbReference type="InterPro" id="IPR005829">
    <property type="entry name" value="Sugar_transporter_CS"/>
</dbReference>
<dbReference type="Gene3D" id="1.20.1720.10">
    <property type="entry name" value="Multidrug resistance protein D"/>
    <property type="match status" value="1"/>
</dbReference>
<dbReference type="EMBL" id="FQVU01000003">
    <property type="protein sequence ID" value="SHG58991.1"/>
    <property type="molecule type" value="Genomic_DNA"/>
</dbReference>
<feature type="transmembrane region" description="Helical" evidence="8">
    <location>
        <begin position="329"/>
        <end position="354"/>
    </location>
</feature>
<comment type="similarity">
    <text evidence="2">Belongs to the major facilitator superfamily. Bcr/CmlA family.</text>
</comment>
<evidence type="ECO:0000259" key="9">
    <source>
        <dbReference type="PROSITE" id="PS50850"/>
    </source>
</evidence>
<feature type="transmembrane region" description="Helical" evidence="8">
    <location>
        <begin position="366"/>
        <end position="385"/>
    </location>
</feature>
<dbReference type="GO" id="GO:0042910">
    <property type="term" value="F:xenobiotic transmembrane transporter activity"/>
    <property type="evidence" value="ECO:0007669"/>
    <property type="project" value="InterPro"/>
</dbReference>
<dbReference type="CDD" id="cd17320">
    <property type="entry name" value="MFS_MdfA_MDR_like"/>
    <property type="match status" value="1"/>
</dbReference>
<sequence length="416" mass="41791">MAITSGLVVGLDVRATAGAPPPLPRAVRVRLVLLLGALSAVAALTIDMYLPAMPGMARQLSTSTTAVQSTLTVFVVGLAVGQVVAGPLSDAWGRRPPLLLGLGVYLVGSLGCLVAPDIGVLVAARAVQSLGAAAATVLARAIVRDLFAGRDMARFFSTLMLVNGAAPVLAPVLGGQLLAAFDWRAVFVVLALAGAALLVAVAVLLPEPLPPHRRRPARPGAQLRTLVGLARDREYLRHVLAAGLVFACVFAYISGSSFVLQDVYGLSPRQFSLVFAANGLGIVLAGQLNGVLLGRVADERGLLRAGLIGCTLAALGALVATLAGAPLAVLLVAVFGCVSTLGVVLADATALALADHGDDAGAAASGQGLLQFLLGGLAVSVMGLAGPHGAVPMTATMLGCAAAALVGHGLLGRRPS</sequence>
<evidence type="ECO:0000256" key="3">
    <source>
        <dbReference type="ARBA" id="ARBA00022448"/>
    </source>
</evidence>
<feature type="transmembrane region" description="Helical" evidence="8">
    <location>
        <begin position="271"/>
        <end position="293"/>
    </location>
</feature>
<dbReference type="PANTHER" id="PTHR23502:SF132">
    <property type="entry name" value="POLYAMINE TRANSPORTER 2-RELATED"/>
    <property type="match status" value="1"/>
</dbReference>
<evidence type="ECO:0000256" key="1">
    <source>
        <dbReference type="ARBA" id="ARBA00004651"/>
    </source>
</evidence>
<dbReference type="PROSITE" id="PS50850">
    <property type="entry name" value="MFS"/>
    <property type="match status" value="1"/>
</dbReference>
<dbReference type="STRING" id="1206085.SAMN05443575_2325"/>
<feature type="domain" description="Major facilitator superfamily (MFS) profile" evidence="9">
    <location>
        <begin position="31"/>
        <end position="416"/>
    </location>
</feature>
<dbReference type="GO" id="GO:0005886">
    <property type="term" value="C:plasma membrane"/>
    <property type="evidence" value="ECO:0007669"/>
    <property type="project" value="UniProtKB-SubCell"/>
</dbReference>
<dbReference type="SUPFAM" id="SSF103473">
    <property type="entry name" value="MFS general substrate transporter"/>
    <property type="match status" value="1"/>
</dbReference>
<feature type="transmembrane region" description="Helical" evidence="8">
    <location>
        <begin position="155"/>
        <end position="179"/>
    </location>
</feature>
<dbReference type="InterPro" id="IPR036259">
    <property type="entry name" value="MFS_trans_sf"/>
</dbReference>
<evidence type="ECO:0000256" key="7">
    <source>
        <dbReference type="ARBA" id="ARBA00023136"/>
    </source>
</evidence>
<dbReference type="PROSITE" id="PS00216">
    <property type="entry name" value="SUGAR_TRANSPORT_1"/>
    <property type="match status" value="1"/>
</dbReference>
<evidence type="ECO:0000256" key="5">
    <source>
        <dbReference type="ARBA" id="ARBA00022692"/>
    </source>
</evidence>
<keyword evidence="3" id="KW-0813">Transport</keyword>
<feature type="transmembrane region" description="Helical" evidence="8">
    <location>
        <begin position="31"/>
        <end position="53"/>
    </location>
</feature>
<comment type="subcellular location">
    <subcellularLocation>
        <location evidence="1">Cell membrane</location>
        <topology evidence="1">Multi-pass membrane protein</topology>
    </subcellularLocation>
</comment>
<dbReference type="NCBIfam" id="TIGR00710">
    <property type="entry name" value="efflux_Bcr_CflA"/>
    <property type="match status" value="1"/>
</dbReference>
<feature type="transmembrane region" description="Helical" evidence="8">
    <location>
        <begin position="65"/>
        <end position="85"/>
    </location>
</feature>
<keyword evidence="7 8" id="KW-0472">Membrane</keyword>
<gene>
    <name evidence="10" type="ORF">SAMN05443575_2325</name>
</gene>
<dbReference type="FunFam" id="1.20.1720.10:FF:000005">
    <property type="entry name" value="Bcr/CflA family efflux transporter"/>
    <property type="match status" value="1"/>
</dbReference>
<name>A0A1M5L1W9_9ACTN</name>
<keyword evidence="11" id="KW-1185">Reference proteome</keyword>
<accession>A0A1M5L1W9</accession>
<feature type="transmembrane region" description="Helical" evidence="8">
    <location>
        <begin position="239"/>
        <end position="259"/>
    </location>
</feature>
<reference evidence="10 11" key="1">
    <citation type="submission" date="2016-11" db="EMBL/GenBank/DDBJ databases">
        <authorList>
            <person name="Jaros S."/>
            <person name="Januszkiewicz K."/>
            <person name="Wedrychowicz H."/>
        </authorList>
    </citation>
    <scope>NUCLEOTIDE SEQUENCE [LARGE SCALE GENOMIC DNA]</scope>
    <source>
        <strain evidence="10 11">DSM 45627</strain>
    </source>
</reference>
<feature type="transmembrane region" description="Helical" evidence="8">
    <location>
        <begin position="391"/>
        <end position="411"/>
    </location>
</feature>
<dbReference type="Pfam" id="PF07690">
    <property type="entry name" value="MFS_1"/>
    <property type="match status" value="1"/>
</dbReference>
<evidence type="ECO:0000313" key="11">
    <source>
        <dbReference type="Proteomes" id="UP000186132"/>
    </source>
</evidence>
<feature type="transmembrane region" description="Helical" evidence="8">
    <location>
        <begin position="185"/>
        <end position="205"/>
    </location>
</feature>
<dbReference type="AlphaFoldDB" id="A0A1M5L1W9"/>
<dbReference type="InterPro" id="IPR011701">
    <property type="entry name" value="MFS"/>
</dbReference>
<dbReference type="OrthoDB" id="9814303at2"/>
<dbReference type="InterPro" id="IPR020846">
    <property type="entry name" value="MFS_dom"/>
</dbReference>
<evidence type="ECO:0000256" key="6">
    <source>
        <dbReference type="ARBA" id="ARBA00022989"/>
    </source>
</evidence>